<gene>
    <name evidence="2" type="ORF">HaLaN_13216</name>
</gene>
<sequence>MACTGKTEGVEQRLQRHVGGLLTPPASLERWRELPAWKPRNVTVTGDAWDRSTVDVHIAGLGWVAVGVSGRAQLRVWTFDSVAVTTRQALMPDYARDFCRPGFTQALPISAGKSS</sequence>
<keyword evidence="3" id="KW-1185">Reference proteome</keyword>
<dbReference type="AlphaFoldDB" id="A0A699Z2F5"/>
<name>A0A699Z2F5_HAELA</name>
<dbReference type="PANTHER" id="PTHR46434:SF1">
    <property type="entry name" value="GENETIC INTERACTOR OF PROHIBITINS 3, MITOCHONDRIAL"/>
    <property type="match status" value="1"/>
</dbReference>
<dbReference type="Pfam" id="PF21516">
    <property type="entry name" value="YqeH-like_C"/>
    <property type="match status" value="1"/>
</dbReference>
<evidence type="ECO:0000313" key="2">
    <source>
        <dbReference type="EMBL" id="GFH16733.1"/>
    </source>
</evidence>
<reference evidence="2 3" key="1">
    <citation type="submission" date="2020-02" db="EMBL/GenBank/DDBJ databases">
        <title>Draft genome sequence of Haematococcus lacustris strain NIES-144.</title>
        <authorList>
            <person name="Morimoto D."/>
            <person name="Nakagawa S."/>
            <person name="Yoshida T."/>
            <person name="Sawayama S."/>
        </authorList>
    </citation>
    <scope>NUCLEOTIDE SEQUENCE [LARGE SCALE GENOMIC DNA]</scope>
    <source>
        <strain evidence="2 3">NIES-144</strain>
    </source>
</reference>
<proteinExistence type="predicted"/>
<evidence type="ECO:0000259" key="1">
    <source>
        <dbReference type="Pfam" id="PF21516"/>
    </source>
</evidence>
<evidence type="ECO:0000313" key="3">
    <source>
        <dbReference type="Proteomes" id="UP000485058"/>
    </source>
</evidence>
<dbReference type="GO" id="GO:0005739">
    <property type="term" value="C:mitochondrion"/>
    <property type="evidence" value="ECO:0007669"/>
    <property type="project" value="TreeGrafter"/>
</dbReference>
<comment type="caution">
    <text evidence="2">The sequence shown here is derived from an EMBL/GenBank/DDBJ whole genome shotgun (WGS) entry which is preliminary data.</text>
</comment>
<dbReference type="PANTHER" id="PTHR46434">
    <property type="entry name" value="GENETIC INTERACTOR OF PROHIBITINS 3, MITOCHONDRIAL"/>
    <property type="match status" value="1"/>
</dbReference>
<feature type="domain" description="NOA1/YqeH-like C-terminal" evidence="1">
    <location>
        <begin position="6"/>
        <end position="90"/>
    </location>
</feature>
<dbReference type="InterPro" id="IPR048422">
    <property type="entry name" value="NOA1/YqeH-like_C"/>
</dbReference>
<dbReference type="InterPro" id="IPR050896">
    <property type="entry name" value="Mito_lipid_metab_GTPase"/>
</dbReference>
<accession>A0A699Z2F5</accession>
<dbReference type="Proteomes" id="UP000485058">
    <property type="component" value="Unassembled WGS sequence"/>
</dbReference>
<organism evidence="2 3">
    <name type="scientific">Haematococcus lacustris</name>
    <name type="common">Green alga</name>
    <name type="synonym">Haematococcus pluvialis</name>
    <dbReference type="NCBI Taxonomy" id="44745"/>
    <lineage>
        <taxon>Eukaryota</taxon>
        <taxon>Viridiplantae</taxon>
        <taxon>Chlorophyta</taxon>
        <taxon>core chlorophytes</taxon>
        <taxon>Chlorophyceae</taxon>
        <taxon>CS clade</taxon>
        <taxon>Chlamydomonadales</taxon>
        <taxon>Haematococcaceae</taxon>
        <taxon>Haematococcus</taxon>
    </lineage>
</organism>
<protein>
    <submittedName>
        <fullName evidence="2">G domain-containing protein</fullName>
    </submittedName>
</protein>
<dbReference type="EMBL" id="BLLF01001043">
    <property type="protein sequence ID" value="GFH16733.1"/>
    <property type="molecule type" value="Genomic_DNA"/>
</dbReference>